<protein>
    <submittedName>
        <fullName evidence="1">Uncharacterized protein</fullName>
    </submittedName>
</protein>
<reference evidence="1 2" key="1">
    <citation type="journal article" date="2014" name="PLoS ONE">
        <title>Grimontia indica AK16(T), sp. nov., Isolated from a Seawater Sample Reports the Presence of Pathogenic Genes Similar to Vibrio Genus.</title>
        <authorList>
            <person name="Singh A."/>
            <person name="Vaidya B."/>
            <person name="Khatri I."/>
            <person name="Srinivas T.N."/>
            <person name="Subramanian S."/>
            <person name="Korpole S."/>
            <person name="Pinnaka A.K."/>
        </authorList>
    </citation>
    <scope>NUCLEOTIDE SEQUENCE [LARGE SCALE GENOMIC DNA]</scope>
    <source>
        <strain evidence="1 2">AK16</strain>
    </source>
</reference>
<name>R1INV1_9GAMM</name>
<sequence>MGGINLHQFKYLAPETSYFTSNQPDQSGQILLAEQLFAQTTSNTLLSSFHD</sequence>
<gene>
    <name evidence="1" type="ORF">D515_04781</name>
</gene>
<dbReference type="AlphaFoldDB" id="R1INV1"/>
<evidence type="ECO:0000313" key="2">
    <source>
        <dbReference type="Proteomes" id="UP000011223"/>
    </source>
</evidence>
<keyword evidence="2" id="KW-1185">Reference proteome</keyword>
<dbReference type="Proteomes" id="UP000011223">
    <property type="component" value="Unassembled WGS sequence"/>
</dbReference>
<comment type="caution">
    <text evidence="1">The sequence shown here is derived from an EMBL/GenBank/DDBJ whole genome shotgun (WGS) entry which is preliminary data.</text>
</comment>
<accession>R1INV1</accession>
<organism evidence="1 2">
    <name type="scientific">Grimontia indica</name>
    <dbReference type="NCBI Taxonomy" id="1056512"/>
    <lineage>
        <taxon>Bacteria</taxon>
        <taxon>Pseudomonadati</taxon>
        <taxon>Pseudomonadota</taxon>
        <taxon>Gammaproteobacteria</taxon>
        <taxon>Vibrionales</taxon>
        <taxon>Vibrionaceae</taxon>
        <taxon>Grimontia</taxon>
    </lineage>
</organism>
<proteinExistence type="predicted"/>
<dbReference type="EMBL" id="ANFM02000085">
    <property type="protein sequence ID" value="EOD77025.1"/>
    <property type="molecule type" value="Genomic_DNA"/>
</dbReference>
<evidence type="ECO:0000313" key="1">
    <source>
        <dbReference type="EMBL" id="EOD77025.1"/>
    </source>
</evidence>